<proteinExistence type="predicted"/>
<reference evidence="2" key="1">
    <citation type="submission" date="2011-11" db="EMBL/GenBank/DDBJ databases">
        <title>Complete sequence of Paenibacillus terrae HPL-003.</title>
        <authorList>
            <person name="Shin S.H."/>
            <person name="Kim S."/>
            <person name="Kim J.Y."/>
        </authorList>
    </citation>
    <scope>NUCLEOTIDE SEQUENCE [LARGE SCALE GENOMIC DNA]</scope>
    <source>
        <strain evidence="2">HPL-003</strain>
    </source>
</reference>
<name>G7VZH3_PAETH</name>
<evidence type="ECO:0000313" key="1">
    <source>
        <dbReference type="EMBL" id="AET60267.1"/>
    </source>
</evidence>
<organism evidence="1 2">
    <name type="scientific">Paenibacillus terrae (strain HPL-003)</name>
    <dbReference type="NCBI Taxonomy" id="985665"/>
    <lineage>
        <taxon>Bacteria</taxon>
        <taxon>Bacillati</taxon>
        <taxon>Bacillota</taxon>
        <taxon>Bacilli</taxon>
        <taxon>Bacillales</taxon>
        <taxon>Paenibacillaceae</taxon>
        <taxon>Paenibacillus</taxon>
    </lineage>
</organism>
<dbReference type="KEGG" id="pta:HPL003_17615"/>
<dbReference type="Proteomes" id="UP000005876">
    <property type="component" value="Chromosome"/>
</dbReference>
<dbReference type="AlphaFoldDB" id="G7VZH3"/>
<accession>G7VZH3</accession>
<reference key="2">
    <citation type="submission" date="2011-11" db="EMBL/GenBank/DDBJ databases">
        <authorList>
            <person name="Shin S.H."/>
            <person name="Kim S."/>
            <person name="Kim J.Y."/>
        </authorList>
    </citation>
    <scope>NUCLEOTIDE SEQUENCE</scope>
    <source>
        <strain>HPL-003</strain>
    </source>
</reference>
<gene>
    <name evidence="1" type="ordered locus">HPL003_17615</name>
</gene>
<protein>
    <submittedName>
        <fullName evidence="1">Uncharacterized protein</fullName>
    </submittedName>
</protein>
<dbReference type="STRING" id="985665.HPL003_17615"/>
<evidence type="ECO:0000313" key="2">
    <source>
        <dbReference type="Proteomes" id="UP000005876"/>
    </source>
</evidence>
<dbReference type="HOGENOM" id="CLU_2790095_0_0_9"/>
<sequence length="68" mass="8108">MIMDIFQSSRQNYGTRKIKKRAVPARLYSIQTENWTNHERNSGWSPRIRSLNINLIPRAAMKPSKRMY</sequence>
<reference evidence="1 2" key="3">
    <citation type="journal article" date="2012" name="J. Bacteriol.">
        <title>Genome Sequence of Paenibacillus terrae HPL-003, a Xylanase-Producing Bacterium Isolated from Soil Found in Forest Residue.</title>
        <authorList>
            <person name="Shin S.H."/>
            <person name="Kim S."/>
            <person name="Kim J.Y."/>
            <person name="Song H.Y."/>
            <person name="Cho S.J."/>
            <person name="Kim D.R."/>
            <person name="Lee K.I."/>
            <person name="Lim H.K."/>
            <person name="Park N.J."/>
            <person name="Hwang I.T."/>
            <person name="Yang K.S."/>
        </authorList>
    </citation>
    <scope>NUCLEOTIDE SEQUENCE [LARGE SCALE GENOMIC DNA]</scope>
    <source>
        <strain evidence="1 2">HPL-003</strain>
    </source>
</reference>
<dbReference type="EMBL" id="CP003107">
    <property type="protein sequence ID" value="AET60267.1"/>
    <property type="molecule type" value="Genomic_DNA"/>
</dbReference>